<sequence>MNLTRLSISLLSCVVKQMERCVHKHLYNCVTSNHLLTSFFIRVDPMVNQLVYIYNDIGKATDEGKQ</sequence>
<evidence type="ECO:0000313" key="2">
    <source>
        <dbReference type="Proteomes" id="UP001164746"/>
    </source>
</evidence>
<feature type="non-terminal residue" evidence="1">
    <location>
        <position position="1"/>
    </location>
</feature>
<evidence type="ECO:0000313" key="1">
    <source>
        <dbReference type="EMBL" id="WAR21396.1"/>
    </source>
</evidence>
<name>A0ABY7FKY2_MYAAR</name>
<dbReference type="EMBL" id="CP111023">
    <property type="protein sequence ID" value="WAR21396.1"/>
    <property type="molecule type" value="Genomic_DNA"/>
</dbReference>
<protein>
    <submittedName>
        <fullName evidence="1">Uncharacterized protein</fullName>
    </submittedName>
</protein>
<proteinExistence type="predicted"/>
<keyword evidence="2" id="KW-1185">Reference proteome</keyword>
<organism evidence="1 2">
    <name type="scientific">Mya arenaria</name>
    <name type="common">Soft-shell clam</name>
    <dbReference type="NCBI Taxonomy" id="6604"/>
    <lineage>
        <taxon>Eukaryota</taxon>
        <taxon>Metazoa</taxon>
        <taxon>Spiralia</taxon>
        <taxon>Lophotrochozoa</taxon>
        <taxon>Mollusca</taxon>
        <taxon>Bivalvia</taxon>
        <taxon>Autobranchia</taxon>
        <taxon>Heteroconchia</taxon>
        <taxon>Euheterodonta</taxon>
        <taxon>Imparidentia</taxon>
        <taxon>Neoheterodontei</taxon>
        <taxon>Myida</taxon>
        <taxon>Myoidea</taxon>
        <taxon>Myidae</taxon>
        <taxon>Mya</taxon>
    </lineage>
</organism>
<dbReference type="Proteomes" id="UP001164746">
    <property type="component" value="Chromosome 12"/>
</dbReference>
<reference evidence="1" key="1">
    <citation type="submission" date="2022-11" db="EMBL/GenBank/DDBJ databases">
        <title>Centuries of genome instability and evolution in soft-shell clam transmissible cancer (bioRxiv).</title>
        <authorList>
            <person name="Hart S.F.M."/>
            <person name="Yonemitsu M.A."/>
            <person name="Giersch R.M."/>
            <person name="Beal B.F."/>
            <person name="Arriagada G."/>
            <person name="Davis B.W."/>
            <person name="Ostrander E.A."/>
            <person name="Goff S.P."/>
            <person name="Metzger M.J."/>
        </authorList>
    </citation>
    <scope>NUCLEOTIDE SEQUENCE</scope>
    <source>
        <strain evidence="1">MELC-2E11</strain>
        <tissue evidence="1">Siphon/mantle</tissue>
    </source>
</reference>
<accession>A0ABY7FKY2</accession>
<gene>
    <name evidence="1" type="ORF">MAR_015370</name>
</gene>